<sequence length="87" mass="8937">MEMEMAAESTSASAPRLTQSMRQPEDDVRTTPCTSPAPHMSSQSGVDTCVAGPSAPALDNARAQSSTDTRAGDDAGPSAPAQDTVRD</sequence>
<keyword evidence="3" id="KW-1185">Reference proteome</keyword>
<evidence type="ECO:0000256" key="1">
    <source>
        <dbReference type="SAM" id="MobiDB-lite"/>
    </source>
</evidence>
<comment type="caution">
    <text evidence="2">The sequence shown here is derived from an EMBL/GenBank/DDBJ whole genome shotgun (WGS) entry which is preliminary data.</text>
</comment>
<protein>
    <submittedName>
        <fullName evidence="2">Uncharacterized protein</fullName>
    </submittedName>
</protein>
<dbReference type="EMBL" id="SPHZ02000007">
    <property type="protein sequence ID" value="KAF0905364.1"/>
    <property type="molecule type" value="Genomic_DNA"/>
</dbReference>
<feature type="compositionally biased region" description="Low complexity" evidence="1">
    <location>
        <begin position="1"/>
        <end position="14"/>
    </location>
</feature>
<evidence type="ECO:0000313" key="3">
    <source>
        <dbReference type="Proteomes" id="UP000479710"/>
    </source>
</evidence>
<dbReference type="Proteomes" id="UP000479710">
    <property type="component" value="Unassembled WGS sequence"/>
</dbReference>
<reference evidence="2 3" key="1">
    <citation type="submission" date="2019-11" db="EMBL/GenBank/DDBJ databases">
        <title>Whole genome sequence of Oryza granulata.</title>
        <authorList>
            <person name="Li W."/>
        </authorList>
    </citation>
    <scope>NUCLEOTIDE SEQUENCE [LARGE SCALE GENOMIC DNA]</scope>
    <source>
        <strain evidence="3">cv. Menghai</strain>
        <tissue evidence="2">Leaf</tissue>
    </source>
</reference>
<name>A0A6G1CZN6_9ORYZ</name>
<gene>
    <name evidence="2" type="ORF">E2562_003949</name>
</gene>
<evidence type="ECO:0000313" key="2">
    <source>
        <dbReference type="EMBL" id="KAF0905364.1"/>
    </source>
</evidence>
<dbReference type="AlphaFoldDB" id="A0A6G1CZN6"/>
<proteinExistence type="predicted"/>
<accession>A0A6G1CZN6</accession>
<feature type="region of interest" description="Disordered" evidence="1">
    <location>
        <begin position="1"/>
        <end position="87"/>
    </location>
</feature>
<organism evidence="2 3">
    <name type="scientific">Oryza meyeriana var. granulata</name>
    <dbReference type="NCBI Taxonomy" id="110450"/>
    <lineage>
        <taxon>Eukaryota</taxon>
        <taxon>Viridiplantae</taxon>
        <taxon>Streptophyta</taxon>
        <taxon>Embryophyta</taxon>
        <taxon>Tracheophyta</taxon>
        <taxon>Spermatophyta</taxon>
        <taxon>Magnoliopsida</taxon>
        <taxon>Liliopsida</taxon>
        <taxon>Poales</taxon>
        <taxon>Poaceae</taxon>
        <taxon>BOP clade</taxon>
        <taxon>Oryzoideae</taxon>
        <taxon>Oryzeae</taxon>
        <taxon>Oryzinae</taxon>
        <taxon>Oryza</taxon>
        <taxon>Oryza meyeriana</taxon>
    </lineage>
</organism>